<name>A0ABP7QBJ1_9SPHI</name>
<dbReference type="Proteomes" id="UP001500742">
    <property type="component" value="Unassembled WGS sequence"/>
</dbReference>
<reference evidence="2" key="1">
    <citation type="journal article" date="2019" name="Int. J. Syst. Evol. Microbiol.">
        <title>The Global Catalogue of Microorganisms (GCM) 10K type strain sequencing project: providing services to taxonomists for standard genome sequencing and annotation.</title>
        <authorList>
            <consortium name="The Broad Institute Genomics Platform"/>
            <consortium name="The Broad Institute Genome Sequencing Center for Infectious Disease"/>
            <person name="Wu L."/>
            <person name="Ma J."/>
        </authorList>
    </citation>
    <scope>NUCLEOTIDE SEQUENCE [LARGE SCALE GENOMIC DNA]</scope>
    <source>
        <strain evidence="2">JCM 16601</strain>
    </source>
</reference>
<protein>
    <submittedName>
        <fullName evidence="1">Uncharacterized protein</fullName>
    </submittedName>
</protein>
<comment type="caution">
    <text evidence="1">The sequence shown here is derived from an EMBL/GenBank/DDBJ whole genome shotgun (WGS) entry which is preliminary data.</text>
</comment>
<gene>
    <name evidence="1" type="ORF">GCM10022210_33060</name>
</gene>
<organism evidence="1 2">
    <name type="scientific">Mucilaginibacter dorajii</name>
    <dbReference type="NCBI Taxonomy" id="692994"/>
    <lineage>
        <taxon>Bacteria</taxon>
        <taxon>Pseudomonadati</taxon>
        <taxon>Bacteroidota</taxon>
        <taxon>Sphingobacteriia</taxon>
        <taxon>Sphingobacteriales</taxon>
        <taxon>Sphingobacteriaceae</taxon>
        <taxon>Mucilaginibacter</taxon>
    </lineage>
</organism>
<evidence type="ECO:0000313" key="2">
    <source>
        <dbReference type="Proteomes" id="UP001500742"/>
    </source>
</evidence>
<proteinExistence type="predicted"/>
<evidence type="ECO:0000313" key="1">
    <source>
        <dbReference type="EMBL" id="GAA3979370.1"/>
    </source>
</evidence>
<sequence length="57" mass="6468">MIQSTANNNLVCLEYLSIFYLESLYKNKYIITFGKSINQGMVFTLEVDKGEVAGEII</sequence>
<keyword evidence="2" id="KW-1185">Reference proteome</keyword>
<dbReference type="EMBL" id="BAAAZC010000025">
    <property type="protein sequence ID" value="GAA3979370.1"/>
    <property type="molecule type" value="Genomic_DNA"/>
</dbReference>
<accession>A0ABP7QBJ1</accession>